<evidence type="ECO:0000313" key="2">
    <source>
        <dbReference type="Proteomes" id="UP000593561"/>
    </source>
</evidence>
<proteinExistence type="predicted"/>
<comment type="caution">
    <text evidence="1">The sequence shown here is derived from an EMBL/GenBank/DDBJ whole genome shotgun (WGS) entry which is preliminary data.</text>
</comment>
<accession>A0A7J8SRU2</accession>
<reference evidence="1 2" key="1">
    <citation type="journal article" date="2019" name="Genome Biol. Evol.">
        <title>Insights into the evolution of the New World diploid cottons (Gossypium, subgenus Houzingenia) based on genome sequencing.</title>
        <authorList>
            <person name="Grover C.E."/>
            <person name="Arick M.A. 2nd"/>
            <person name="Thrash A."/>
            <person name="Conover J.L."/>
            <person name="Sanders W.S."/>
            <person name="Peterson D.G."/>
            <person name="Frelichowski J.E."/>
            <person name="Scheffler J.A."/>
            <person name="Scheffler B.E."/>
            <person name="Wendel J.F."/>
        </authorList>
    </citation>
    <scope>NUCLEOTIDE SEQUENCE [LARGE SCALE GENOMIC DNA]</scope>
    <source>
        <strain evidence="1">27</strain>
        <tissue evidence="1">Leaf</tissue>
    </source>
</reference>
<evidence type="ECO:0000313" key="1">
    <source>
        <dbReference type="EMBL" id="MBA0628821.1"/>
    </source>
</evidence>
<gene>
    <name evidence="1" type="ORF">Godav_023468</name>
</gene>
<sequence length="39" mass="4594">ISTCSLSRGTRRLTVFTQCMLQCKRMSFFAFSLRYDPNQ</sequence>
<organism evidence="1 2">
    <name type="scientific">Gossypium davidsonii</name>
    <name type="common">Davidson's cotton</name>
    <name type="synonym">Gossypium klotzschianum subsp. davidsonii</name>
    <dbReference type="NCBI Taxonomy" id="34287"/>
    <lineage>
        <taxon>Eukaryota</taxon>
        <taxon>Viridiplantae</taxon>
        <taxon>Streptophyta</taxon>
        <taxon>Embryophyta</taxon>
        <taxon>Tracheophyta</taxon>
        <taxon>Spermatophyta</taxon>
        <taxon>Magnoliopsida</taxon>
        <taxon>eudicotyledons</taxon>
        <taxon>Gunneridae</taxon>
        <taxon>Pentapetalae</taxon>
        <taxon>rosids</taxon>
        <taxon>malvids</taxon>
        <taxon>Malvales</taxon>
        <taxon>Malvaceae</taxon>
        <taxon>Malvoideae</taxon>
        <taxon>Gossypium</taxon>
    </lineage>
</organism>
<name>A0A7J8SRU2_GOSDV</name>
<dbReference type="AlphaFoldDB" id="A0A7J8SRU2"/>
<protein>
    <submittedName>
        <fullName evidence="1">Uncharacterized protein</fullName>
    </submittedName>
</protein>
<keyword evidence="2" id="KW-1185">Reference proteome</keyword>
<dbReference type="Proteomes" id="UP000593561">
    <property type="component" value="Unassembled WGS sequence"/>
</dbReference>
<dbReference type="EMBL" id="JABFAC010000011">
    <property type="protein sequence ID" value="MBA0628821.1"/>
    <property type="molecule type" value="Genomic_DNA"/>
</dbReference>
<feature type="non-terminal residue" evidence="1">
    <location>
        <position position="1"/>
    </location>
</feature>